<feature type="compositionally biased region" description="Polar residues" evidence="1">
    <location>
        <begin position="23"/>
        <end position="36"/>
    </location>
</feature>
<proteinExistence type="predicted"/>
<evidence type="ECO:0000256" key="1">
    <source>
        <dbReference type="SAM" id="MobiDB-lite"/>
    </source>
</evidence>
<name>A0A2U1TAM8_9MICO</name>
<feature type="region of interest" description="Disordered" evidence="1">
    <location>
        <begin position="19"/>
        <end position="65"/>
    </location>
</feature>
<comment type="caution">
    <text evidence="2">The sequence shown here is derived from an EMBL/GenBank/DDBJ whole genome shotgun (WGS) entry which is preliminary data.</text>
</comment>
<sequence length="105" mass="11196">MVDEFPDVALMMRRPITDLRSGPLSTRSLRATSIQPTVPRGCSTATSSSPSSTTASGIISSPPVSVPQLPNRIVETWALCTGLPSSWYRMRNGFAPGSTRMPAST</sequence>
<protein>
    <submittedName>
        <fullName evidence="2">Uncharacterized protein</fullName>
    </submittedName>
</protein>
<keyword evidence="3" id="KW-1185">Reference proteome</keyword>
<evidence type="ECO:0000313" key="2">
    <source>
        <dbReference type="EMBL" id="PWC04731.1"/>
    </source>
</evidence>
<dbReference type="AlphaFoldDB" id="A0A2U1TAM8"/>
<organism evidence="2 3">
    <name type="scientific">Mycetocola zhujimingii</name>
    <dbReference type="NCBI Taxonomy" id="2079792"/>
    <lineage>
        <taxon>Bacteria</taxon>
        <taxon>Bacillati</taxon>
        <taxon>Actinomycetota</taxon>
        <taxon>Actinomycetes</taxon>
        <taxon>Micrococcales</taxon>
        <taxon>Microbacteriaceae</taxon>
        <taxon>Mycetocola</taxon>
    </lineage>
</organism>
<dbReference type="Proteomes" id="UP000244962">
    <property type="component" value="Unassembled WGS sequence"/>
</dbReference>
<reference evidence="3" key="1">
    <citation type="submission" date="2018-04" db="EMBL/GenBank/DDBJ databases">
        <authorList>
            <person name="Liu S."/>
            <person name="Wang Z."/>
            <person name="Li J."/>
        </authorList>
    </citation>
    <scope>NUCLEOTIDE SEQUENCE [LARGE SCALE GENOMIC DNA]</scope>
    <source>
        <strain evidence="3">622</strain>
    </source>
</reference>
<accession>A0A2U1TAM8</accession>
<feature type="compositionally biased region" description="Low complexity" evidence="1">
    <location>
        <begin position="43"/>
        <end position="65"/>
    </location>
</feature>
<evidence type="ECO:0000313" key="3">
    <source>
        <dbReference type="Proteomes" id="UP000244962"/>
    </source>
</evidence>
<dbReference type="EMBL" id="QEFB01000018">
    <property type="protein sequence ID" value="PWC04731.1"/>
    <property type="molecule type" value="Genomic_DNA"/>
</dbReference>
<gene>
    <name evidence="2" type="ORF">DF223_14965</name>
</gene>